<dbReference type="Pfam" id="PF03018">
    <property type="entry name" value="Dirigent"/>
    <property type="match status" value="1"/>
</dbReference>
<dbReference type="EMBL" id="NBSK02000008">
    <property type="protein sequence ID" value="KAJ0190108.1"/>
    <property type="molecule type" value="Genomic_DNA"/>
</dbReference>
<evidence type="ECO:0000256" key="3">
    <source>
        <dbReference type="ARBA" id="ARBA00022525"/>
    </source>
</evidence>
<comment type="similarity">
    <text evidence="1 4">Belongs to the plant dirigent protein family.</text>
</comment>
<proteinExistence type="inferred from homology"/>
<dbReference type="OrthoDB" id="1864232at2759"/>
<organism evidence="5 6">
    <name type="scientific">Lactuca sativa</name>
    <name type="common">Garden lettuce</name>
    <dbReference type="NCBI Taxonomy" id="4236"/>
    <lineage>
        <taxon>Eukaryota</taxon>
        <taxon>Viridiplantae</taxon>
        <taxon>Streptophyta</taxon>
        <taxon>Embryophyta</taxon>
        <taxon>Tracheophyta</taxon>
        <taxon>Spermatophyta</taxon>
        <taxon>Magnoliopsida</taxon>
        <taxon>eudicotyledons</taxon>
        <taxon>Gunneridae</taxon>
        <taxon>Pentapetalae</taxon>
        <taxon>asterids</taxon>
        <taxon>campanulids</taxon>
        <taxon>Asterales</taxon>
        <taxon>Asteraceae</taxon>
        <taxon>Cichorioideae</taxon>
        <taxon>Cichorieae</taxon>
        <taxon>Lactucinae</taxon>
        <taxon>Lactuca</taxon>
    </lineage>
</organism>
<feature type="signal peptide" evidence="4">
    <location>
        <begin position="1"/>
        <end position="22"/>
    </location>
</feature>
<evidence type="ECO:0000256" key="2">
    <source>
        <dbReference type="ARBA" id="ARBA00011738"/>
    </source>
</evidence>
<sequence length="188" mass="20749">MKKEQVILMLCTIVIAIPLVQSVSEGPKAVKNWFKELPLKKQKSTNLHFYFHDTIAGPGQTAYQVFDSNITSTTMSQFGLGFMFDNPLTVDPEASSMRIGRGQGLFGSASLEVPRFLMNLNFVFTEGSFNGSTLQVLGTNPILSQVREMSVVGGTGVFRLARGIATAQPFFRNDTSTILEFDLVVLHY</sequence>
<evidence type="ECO:0000256" key="1">
    <source>
        <dbReference type="ARBA" id="ARBA00010746"/>
    </source>
</evidence>
<dbReference type="Proteomes" id="UP000235145">
    <property type="component" value="Unassembled WGS sequence"/>
</dbReference>
<keyword evidence="4" id="KW-0052">Apoplast</keyword>
<evidence type="ECO:0000256" key="4">
    <source>
        <dbReference type="RuleBase" id="RU363099"/>
    </source>
</evidence>
<evidence type="ECO:0000313" key="6">
    <source>
        <dbReference type="Proteomes" id="UP000235145"/>
    </source>
</evidence>
<dbReference type="Gramene" id="rna-gnl|WGS:NBSK|LSAT_8X124860_mrna">
    <property type="protein sequence ID" value="cds-PLY95453.1"/>
    <property type="gene ID" value="gene-LSAT_8X124860"/>
</dbReference>
<comment type="caution">
    <text evidence="5">The sequence shown here is derived from an EMBL/GenBank/DDBJ whole genome shotgun (WGS) entry which is preliminary data.</text>
</comment>
<accession>A0A9R1UMR0</accession>
<comment type="subunit">
    <text evidence="2 4">Homodimer.</text>
</comment>
<feature type="chain" id="PRO_5040537243" description="Dirigent protein" evidence="4">
    <location>
        <begin position="23"/>
        <end position="188"/>
    </location>
</feature>
<dbReference type="AlphaFoldDB" id="A0A9R1UMR0"/>
<name>A0A9R1UMR0_LACSA</name>
<evidence type="ECO:0000313" key="5">
    <source>
        <dbReference type="EMBL" id="KAJ0190108.1"/>
    </source>
</evidence>
<comment type="function">
    <text evidence="4">Dirigent proteins impart stereoselectivity on the phenoxy radical-coupling reaction, yielding optically active lignans from two molecules of coniferyl alcohol in the biosynthesis of lignans, flavonolignans, and alkaloids and thus plays a central role in plant secondary metabolism.</text>
</comment>
<dbReference type="GO" id="GO:0048046">
    <property type="term" value="C:apoplast"/>
    <property type="evidence" value="ECO:0007669"/>
    <property type="project" value="UniProtKB-SubCell"/>
</dbReference>
<protein>
    <recommendedName>
        <fullName evidence="4">Dirigent protein</fullName>
    </recommendedName>
</protein>
<dbReference type="InterPro" id="IPR004265">
    <property type="entry name" value="Dirigent"/>
</dbReference>
<dbReference type="InterPro" id="IPR044859">
    <property type="entry name" value="Allene_oxi_cyc_Dirigent"/>
</dbReference>
<dbReference type="GO" id="GO:0009699">
    <property type="term" value="P:phenylpropanoid biosynthetic process"/>
    <property type="evidence" value="ECO:0007669"/>
    <property type="project" value="UniProtKB-ARBA"/>
</dbReference>
<gene>
    <name evidence="5" type="ORF">LSAT_V11C800439630</name>
</gene>
<dbReference type="Gene3D" id="2.40.480.10">
    <property type="entry name" value="Allene oxide cyclase-like"/>
    <property type="match status" value="1"/>
</dbReference>
<keyword evidence="4" id="KW-0732">Signal</keyword>
<keyword evidence="6" id="KW-1185">Reference proteome</keyword>
<keyword evidence="3 4" id="KW-0964">Secreted</keyword>
<comment type="subcellular location">
    <subcellularLocation>
        <location evidence="4">Secreted</location>
        <location evidence="4">Extracellular space</location>
        <location evidence="4">Apoplast</location>
    </subcellularLocation>
</comment>
<reference evidence="5 6" key="1">
    <citation type="journal article" date="2017" name="Nat. Commun.">
        <title>Genome assembly with in vitro proximity ligation data and whole-genome triplication in lettuce.</title>
        <authorList>
            <person name="Reyes-Chin-Wo S."/>
            <person name="Wang Z."/>
            <person name="Yang X."/>
            <person name="Kozik A."/>
            <person name="Arikit S."/>
            <person name="Song C."/>
            <person name="Xia L."/>
            <person name="Froenicke L."/>
            <person name="Lavelle D.O."/>
            <person name="Truco M.J."/>
            <person name="Xia R."/>
            <person name="Zhu S."/>
            <person name="Xu C."/>
            <person name="Xu H."/>
            <person name="Xu X."/>
            <person name="Cox K."/>
            <person name="Korf I."/>
            <person name="Meyers B.C."/>
            <person name="Michelmore R.W."/>
        </authorList>
    </citation>
    <scope>NUCLEOTIDE SEQUENCE [LARGE SCALE GENOMIC DNA]</scope>
    <source>
        <strain evidence="6">cv. Salinas</strain>
        <tissue evidence="5">Seedlings</tissue>
    </source>
</reference>
<dbReference type="PANTHER" id="PTHR21495">
    <property type="entry name" value="NUCLEOPORIN-RELATED"/>
    <property type="match status" value="1"/>
</dbReference>